<gene>
    <name evidence="3" type="ORF">MKJ03_15850</name>
</gene>
<dbReference type="EMBL" id="JALAYX010000004">
    <property type="protein sequence ID" value="MCJ8239804.1"/>
    <property type="molecule type" value="Genomic_DNA"/>
</dbReference>
<keyword evidence="1" id="KW-0133">Cell shape</keyword>
<name>A0ABT0D3C9_9HYPH</name>
<evidence type="ECO:0000313" key="3">
    <source>
        <dbReference type="EMBL" id="MCJ8239804.1"/>
    </source>
</evidence>
<protein>
    <submittedName>
        <fullName evidence="3">L,D-transpeptidase family protein</fullName>
    </submittedName>
</protein>
<feature type="active site" description="Nucleophile" evidence="1">
    <location>
        <position position="161"/>
    </location>
</feature>
<dbReference type="PANTHER" id="PTHR38589:SF1">
    <property type="entry name" value="BLR0621 PROTEIN"/>
    <property type="match status" value="1"/>
</dbReference>
<dbReference type="Pfam" id="PF03734">
    <property type="entry name" value="YkuD"/>
    <property type="match status" value="1"/>
</dbReference>
<evidence type="ECO:0000259" key="2">
    <source>
        <dbReference type="PROSITE" id="PS52029"/>
    </source>
</evidence>
<accession>A0ABT0D3C9</accession>
<dbReference type="RefSeq" id="WP_245137280.1">
    <property type="nucleotide sequence ID" value="NZ_CP128477.1"/>
</dbReference>
<keyword evidence="1" id="KW-0573">Peptidoglycan synthesis</keyword>
<reference evidence="3 4" key="1">
    <citation type="submission" date="2022-03" db="EMBL/GenBank/DDBJ databases">
        <title>Rhizobium SSM4.3 sp. nov., isolated from Sediment (Gouqi Island).</title>
        <authorList>
            <person name="Chen G."/>
        </authorList>
    </citation>
    <scope>NUCLEOTIDE SEQUENCE [LARGE SCALE GENOMIC DNA]</scope>
    <source>
        <strain evidence="3 4">SSM4.3</strain>
    </source>
</reference>
<evidence type="ECO:0000313" key="4">
    <source>
        <dbReference type="Proteomes" id="UP001522662"/>
    </source>
</evidence>
<keyword evidence="1" id="KW-0961">Cell wall biogenesis/degradation</keyword>
<dbReference type="InterPro" id="IPR005490">
    <property type="entry name" value="LD_TPept_cat_dom"/>
</dbReference>
<dbReference type="PROSITE" id="PS52029">
    <property type="entry name" value="LD_TPASE"/>
    <property type="match status" value="1"/>
</dbReference>
<evidence type="ECO:0000256" key="1">
    <source>
        <dbReference type="PROSITE-ProRule" id="PRU01373"/>
    </source>
</evidence>
<sequence>MTKRPKARPKSSSTLARLIVRPAPRDQRRAILQAGPLTLAAALGRGGRTSRKREGDGATPISVMPILSAYRRGDSGLWPATRLPMRRTQPNMLWCDAVSDANYNRPVRSPFTPSHEKLQREDELYDICIVLDWNLRQRKRGCGSAIFFHIARPGYSPTEGCVAISPRDMRRLLPHLGRKTVLQVL</sequence>
<feature type="domain" description="L,D-TPase catalytic" evidence="2">
    <location>
        <begin position="18"/>
        <end position="185"/>
    </location>
</feature>
<dbReference type="Proteomes" id="UP001522662">
    <property type="component" value="Unassembled WGS sequence"/>
</dbReference>
<proteinExistence type="predicted"/>
<keyword evidence="4" id="KW-1185">Reference proteome</keyword>
<comment type="caution">
    <text evidence="3">The sequence shown here is derived from an EMBL/GenBank/DDBJ whole genome shotgun (WGS) entry which is preliminary data.</text>
</comment>
<organism evidence="3 4">
    <name type="scientific">Peteryoungia algae</name>
    <dbReference type="NCBI Taxonomy" id="2919917"/>
    <lineage>
        <taxon>Bacteria</taxon>
        <taxon>Pseudomonadati</taxon>
        <taxon>Pseudomonadota</taxon>
        <taxon>Alphaproteobacteria</taxon>
        <taxon>Hyphomicrobiales</taxon>
        <taxon>Rhizobiaceae</taxon>
        <taxon>Peteryoungia</taxon>
    </lineage>
</organism>
<dbReference type="PANTHER" id="PTHR38589">
    <property type="entry name" value="BLR0621 PROTEIN"/>
    <property type="match status" value="1"/>
</dbReference>
<comment type="pathway">
    <text evidence="1">Cell wall biogenesis; peptidoglycan biosynthesis.</text>
</comment>
<feature type="active site" description="Proton donor/acceptor" evidence="1">
    <location>
        <position position="149"/>
    </location>
</feature>